<evidence type="ECO:0000256" key="2">
    <source>
        <dbReference type="SAM" id="MobiDB-lite"/>
    </source>
</evidence>
<evidence type="ECO:0000313" key="4">
    <source>
        <dbReference type="Proteomes" id="UP001153737"/>
    </source>
</evidence>
<sequence>MSEQESYENIPTNEELVNDVAKGLESQFCLNNENDPENPKRNATTIVDSDRNIGIPENFEDSDTDNQEDQKPEDYIDEELLKDSELSLSDEEKEKRCKEASELKKQGNEEYKTEKYLESVYTYTKALRICPLKFENDRSILYANRAASKIVLNRKESAIEDCTKAIELNDKYVRAYLRRARLYEESDKLDESLADFKRVLEFDKGNKDALQAQLRLPPLIAERNEKLKTEMLGKLKDLGNMILKPFGLSTNNFQLNQDPNSGGYSVNFTQNQH</sequence>
<feature type="compositionally biased region" description="Acidic residues" evidence="2">
    <location>
        <begin position="58"/>
        <end position="67"/>
    </location>
</feature>
<dbReference type="PROSITE" id="PS50005">
    <property type="entry name" value="TPR"/>
    <property type="match status" value="1"/>
</dbReference>
<dbReference type="PANTHER" id="PTHR46014">
    <property type="entry name" value="TETRATRICOPEPTIDE REPEAT PROTEIN 1"/>
    <property type="match status" value="1"/>
</dbReference>
<proteinExistence type="predicted"/>
<feature type="compositionally biased region" description="Basic and acidic residues" evidence="2">
    <location>
        <begin position="68"/>
        <end position="77"/>
    </location>
</feature>
<dbReference type="OrthoDB" id="1872379at2759"/>
<dbReference type="SUPFAM" id="SSF48452">
    <property type="entry name" value="TPR-like"/>
    <property type="match status" value="1"/>
</dbReference>
<dbReference type="SMART" id="SM00028">
    <property type="entry name" value="TPR"/>
    <property type="match status" value="3"/>
</dbReference>
<evidence type="ECO:0008006" key="5">
    <source>
        <dbReference type="Google" id="ProtNLM"/>
    </source>
</evidence>
<dbReference type="InterPro" id="IPR052769">
    <property type="entry name" value="TPR_domain_protein"/>
</dbReference>
<name>A0A9N9X1Y9_PHACE</name>
<feature type="region of interest" description="Disordered" evidence="2">
    <location>
        <begin position="83"/>
        <end position="102"/>
    </location>
</feature>
<reference evidence="3" key="1">
    <citation type="submission" date="2022-01" db="EMBL/GenBank/DDBJ databases">
        <authorList>
            <person name="King R."/>
        </authorList>
    </citation>
    <scope>NUCLEOTIDE SEQUENCE</scope>
</reference>
<protein>
    <recommendedName>
        <fullName evidence="5">Tetratricopeptide repeat protein 1</fullName>
    </recommendedName>
</protein>
<organism evidence="3 4">
    <name type="scientific">Phaedon cochleariae</name>
    <name type="common">Mustard beetle</name>
    <dbReference type="NCBI Taxonomy" id="80249"/>
    <lineage>
        <taxon>Eukaryota</taxon>
        <taxon>Metazoa</taxon>
        <taxon>Ecdysozoa</taxon>
        <taxon>Arthropoda</taxon>
        <taxon>Hexapoda</taxon>
        <taxon>Insecta</taxon>
        <taxon>Pterygota</taxon>
        <taxon>Neoptera</taxon>
        <taxon>Endopterygota</taxon>
        <taxon>Coleoptera</taxon>
        <taxon>Polyphaga</taxon>
        <taxon>Cucujiformia</taxon>
        <taxon>Chrysomeloidea</taxon>
        <taxon>Chrysomelidae</taxon>
        <taxon>Chrysomelinae</taxon>
        <taxon>Chrysomelini</taxon>
        <taxon>Phaedon</taxon>
    </lineage>
</organism>
<feature type="region of interest" description="Disordered" evidence="2">
    <location>
        <begin position="29"/>
        <end position="77"/>
    </location>
</feature>
<keyword evidence="1" id="KW-0802">TPR repeat</keyword>
<dbReference type="Pfam" id="PF13181">
    <property type="entry name" value="TPR_8"/>
    <property type="match status" value="1"/>
</dbReference>
<evidence type="ECO:0000313" key="3">
    <source>
        <dbReference type="EMBL" id="CAG9817299.1"/>
    </source>
</evidence>
<dbReference type="InterPro" id="IPR019734">
    <property type="entry name" value="TPR_rpt"/>
</dbReference>
<dbReference type="EMBL" id="OU896721">
    <property type="protein sequence ID" value="CAG9817299.1"/>
    <property type="molecule type" value="Genomic_DNA"/>
</dbReference>
<dbReference type="InterPro" id="IPR011990">
    <property type="entry name" value="TPR-like_helical_dom_sf"/>
</dbReference>
<dbReference type="Gene3D" id="1.25.40.10">
    <property type="entry name" value="Tetratricopeptide repeat domain"/>
    <property type="match status" value="1"/>
</dbReference>
<feature type="repeat" description="TPR" evidence="1">
    <location>
        <begin position="173"/>
        <end position="206"/>
    </location>
</feature>
<gene>
    <name evidence="3" type="ORF">PHAECO_LOCUS5000</name>
</gene>
<evidence type="ECO:0000256" key="1">
    <source>
        <dbReference type="PROSITE-ProRule" id="PRU00339"/>
    </source>
</evidence>
<dbReference type="AlphaFoldDB" id="A0A9N9X1Y9"/>
<dbReference type="PANTHER" id="PTHR46014:SF1">
    <property type="entry name" value="TETRATRICOPEPTIDE REPEAT PROTEIN 1"/>
    <property type="match status" value="1"/>
</dbReference>
<accession>A0A9N9X1Y9</accession>
<reference evidence="3" key="2">
    <citation type="submission" date="2022-10" db="EMBL/GenBank/DDBJ databases">
        <authorList>
            <consortium name="ENA_rothamsted_submissions"/>
            <consortium name="culmorum"/>
            <person name="King R."/>
        </authorList>
    </citation>
    <scope>NUCLEOTIDE SEQUENCE</scope>
</reference>
<keyword evidence="4" id="KW-1185">Reference proteome</keyword>
<dbReference type="Proteomes" id="UP001153737">
    <property type="component" value="Chromosome 15"/>
</dbReference>